<dbReference type="GO" id="GO:0003677">
    <property type="term" value="F:DNA binding"/>
    <property type="evidence" value="ECO:0007669"/>
    <property type="project" value="UniProtKB-KW"/>
</dbReference>
<dbReference type="Gene3D" id="3.40.50.2300">
    <property type="match status" value="1"/>
</dbReference>
<sequence>MEKKQGLHVVGGTSRSRAEQATLAFDLGYHCEVYSDETELLKHKPRDGIVLAYDDPDRGGVARFLRVLAQRGIWLPVIGTCPSPRPRNVVDAVKAGALDYLSLPLRKERLCDAIVRINSEAGAFADAHRRMIEARNRIAVLSTREREVLDWLAEGCSNKLIASEMSISPRTVEIHRAKMMSKLGADHVSQAVRLRMEANLEGNVSSRLSA</sequence>
<dbReference type="AlphaFoldDB" id="A0A7S8IWW2"/>
<evidence type="ECO:0000259" key="4">
    <source>
        <dbReference type="PROSITE" id="PS50043"/>
    </source>
</evidence>
<dbReference type="Gene3D" id="1.10.10.10">
    <property type="entry name" value="Winged helix-like DNA-binding domain superfamily/Winged helix DNA-binding domain"/>
    <property type="match status" value="1"/>
</dbReference>
<dbReference type="SMART" id="SM00421">
    <property type="entry name" value="HTH_LUXR"/>
    <property type="match status" value="1"/>
</dbReference>
<dbReference type="KEGG" id="qso:IRL76_09715"/>
<reference evidence="5 6" key="1">
    <citation type="submission" date="2020-11" db="EMBL/GenBank/DDBJ databases">
        <title>The genome sequence of Erythrobacter sp. 6D36.</title>
        <authorList>
            <person name="Liu Y."/>
        </authorList>
    </citation>
    <scope>NUCLEOTIDE SEQUENCE [LARGE SCALE GENOMIC DNA]</scope>
    <source>
        <strain evidence="5 6">6D36</strain>
    </source>
</reference>
<gene>
    <name evidence="5" type="ORF">IRL76_09715</name>
</gene>
<dbReference type="PRINTS" id="PR00038">
    <property type="entry name" value="HTHLUXR"/>
</dbReference>
<dbReference type="SUPFAM" id="SSF46894">
    <property type="entry name" value="C-terminal effector domain of the bipartite response regulators"/>
    <property type="match status" value="1"/>
</dbReference>
<dbReference type="PANTHER" id="PTHR44688:SF16">
    <property type="entry name" value="DNA-BINDING TRANSCRIPTIONAL ACTIVATOR DEVR_DOSR"/>
    <property type="match status" value="1"/>
</dbReference>
<evidence type="ECO:0000256" key="1">
    <source>
        <dbReference type="ARBA" id="ARBA00023015"/>
    </source>
</evidence>
<protein>
    <submittedName>
        <fullName evidence="5">Helix-turn-helix transcriptional regulator</fullName>
    </submittedName>
</protein>
<evidence type="ECO:0000256" key="2">
    <source>
        <dbReference type="ARBA" id="ARBA00023125"/>
    </source>
</evidence>
<proteinExistence type="predicted"/>
<dbReference type="InterPro" id="IPR016032">
    <property type="entry name" value="Sig_transdc_resp-reg_C-effctor"/>
</dbReference>
<organism evidence="5 6">
    <name type="scientific">Qipengyuania soli</name>
    <dbReference type="NCBI Taxonomy" id="2782568"/>
    <lineage>
        <taxon>Bacteria</taxon>
        <taxon>Pseudomonadati</taxon>
        <taxon>Pseudomonadota</taxon>
        <taxon>Alphaproteobacteria</taxon>
        <taxon>Sphingomonadales</taxon>
        <taxon>Erythrobacteraceae</taxon>
        <taxon>Qipengyuania</taxon>
    </lineage>
</organism>
<keyword evidence="3" id="KW-0804">Transcription</keyword>
<name>A0A7S8IWW2_9SPHN</name>
<accession>A0A7S8IWW2</accession>
<dbReference type="SUPFAM" id="SSF52172">
    <property type="entry name" value="CheY-like"/>
    <property type="match status" value="1"/>
</dbReference>
<dbReference type="InterPro" id="IPR011006">
    <property type="entry name" value="CheY-like_superfamily"/>
</dbReference>
<dbReference type="Proteomes" id="UP000594459">
    <property type="component" value="Chromosome"/>
</dbReference>
<evidence type="ECO:0000256" key="3">
    <source>
        <dbReference type="ARBA" id="ARBA00023163"/>
    </source>
</evidence>
<dbReference type="PROSITE" id="PS50043">
    <property type="entry name" value="HTH_LUXR_2"/>
    <property type="match status" value="1"/>
</dbReference>
<dbReference type="PANTHER" id="PTHR44688">
    <property type="entry name" value="DNA-BINDING TRANSCRIPTIONAL ACTIVATOR DEVR_DOSR"/>
    <property type="match status" value="1"/>
</dbReference>
<dbReference type="GO" id="GO:0006355">
    <property type="term" value="P:regulation of DNA-templated transcription"/>
    <property type="evidence" value="ECO:0007669"/>
    <property type="project" value="InterPro"/>
</dbReference>
<keyword evidence="1" id="KW-0805">Transcription regulation</keyword>
<dbReference type="EMBL" id="CP064654">
    <property type="protein sequence ID" value="QPD00487.1"/>
    <property type="molecule type" value="Genomic_DNA"/>
</dbReference>
<dbReference type="CDD" id="cd06170">
    <property type="entry name" value="LuxR_C_like"/>
    <property type="match status" value="1"/>
</dbReference>
<evidence type="ECO:0000313" key="6">
    <source>
        <dbReference type="Proteomes" id="UP000594459"/>
    </source>
</evidence>
<dbReference type="InterPro" id="IPR000792">
    <property type="entry name" value="Tscrpt_reg_LuxR_C"/>
</dbReference>
<keyword evidence="2" id="KW-0238">DNA-binding</keyword>
<dbReference type="InterPro" id="IPR036388">
    <property type="entry name" value="WH-like_DNA-bd_sf"/>
</dbReference>
<feature type="domain" description="HTH luxR-type" evidence="4">
    <location>
        <begin position="134"/>
        <end position="199"/>
    </location>
</feature>
<evidence type="ECO:0000313" key="5">
    <source>
        <dbReference type="EMBL" id="QPD00487.1"/>
    </source>
</evidence>
<keyword evidence="6" id="KW-1185">Reference proteome</keyword>
<dbReference type="Pfam" id="PF00196">
    <property type="entry name" value="GerE"/>
    <property type="match status" value="1"/>
</dbReference>